<dbReference type="PANTHER" id="PTHR30386">
    <property type="entry name" value="MEMBRANE FUSION SUBUNIT OF EMRAB-TOLC MULTIDRUG EFFLUX PUMP"/>
    <property type="match status" value="1"/>
</dbReference>
<dbReference type="Gene3D" id="2.40.30.170">
    <property type="match status" value="1"/>
</dbReference>
<dbReference type="GO" id="GO:0005886">
    <property type="term" value="C:plasma membrane"/>
    <property type="evidence" value="ECO:0007669"/>
    <property type="project" value="UniProtKB-SubCell"/>
</dbReference>
<dbReference type="GO" id="GO:0015031">
    <property type="term" value="P:protein transport"/>
    <property type="evidence" value="ECO:0007669"/>
    <property type="project" value="InterPro"/>
</dbReference>
<protein>
    <recommendedName>
        <fullName evidence="9">Membrane fusion protein (MFP) family protein</fullName>
    </recommendedName>
</protein>
<dbReference type="Pfam" id="PF26002">
    <property type="entry name" value="Beta-barrel_AprE"/>
    <property type="match status" value="1"/>
</dbReference>
<keyword evidence="4 9" id="KW-1003">Cell membrane</keyword>
<dbReference type="PRINTS" id="PR01490">
    <property type="entry name" value="RTXTOXIND"/>
</dbReference>
<evidence type="ECO:0000313" key="13">
    <source>
        <dbReference type="EMBL" id="VEA79257.1"/>
    </source>
</evidence>
<evidence type="ECO:0000256" key="4">
    <source>
        <dbReference type="ARBA" id="ARBA00022475"/>
    </source>
</evidence>
<feature type="domain" description="AprE-like beta-barrel" evidence="12">
    <location>
        <begin position="316"/>
        <end position="402"/>
    </location>
</feature>
<comment type="subcellular location">
    <subcellularLocation>
        <location evidence="1 9">Cell inner membrane</location>
        <topology evidence="1 9">Single-pass membrane protein</topology>
    </subcellularLocation>
</comment>
<keyword evidence="8" id="KW-0472">Membrane</keyword>
<evidence type="ECO:0000256" key="6">
    <source>
        <dbReference type="ARBA" id="ARBA00022692"/>
    </source>
</evidence>
<comment type="similarity">
    <text evidence="2 9">Belongs to the membrane fusion protein (MFP) (TC 8.A.1) family.</text>
</comment>
<evidence type="ECO:0000256" key="7">
    <source>
        <dbReference type="ARBA" id="ARBA00022989"/>
    </source>
</evidence>
<dbReference type="InterPro" id="IPR058982">
    <property type="entry name" value="Beta-barrel_AprE"/>
</dbReference>
<keyword evidence="3 9" id="KW-0813">Transport</keyword>
<dbReference type="Pfam" id="PF25994">
    <property type="entry name" value="HH_AprE"/>
    <property type="match status" value="1"/>
</dbReference>
<accession>A0A447RAD8</accession>
<evidence type="ECO:0000313" key="14">
    <source>
        <dbReference type="Proteomes" id="UP000275676"/>
    </source>
</evidence>
<feature type="domain" description="AprE-like long alpha-helical hairpin" evidence="11">
    <location>
        <begin position="140"/>
        <end position="264"/>
    </location>
</feature>
<dbReference type="Proteomes" id="UP000275676">
    <property type="component" value="Chromosome"/>
</dbReference>
<evidence type="ECO:0000256" key="2">
    <source>
        <dbReference type="ARBA" id="ARBA00009477"/>
    </source>
</evidence>
<keyword evidence="6" id="KW-0812">Transmembrane</keyword>
<evidence type="ECO:0000259" key="12">
    <source>
        <dbReference type="Pfam" id="PF26002"/>
    </source>
</evidence>
<dbReference type="PANTHER" id="PTHR30386:SF17">
    <property type="entry name" value="ALKALINE PROTEASE SECRETION PROTEIN APRE"/>
    <property type="match status" value="1"/>
</dbReference>
<keyword evidence="7" id="KW-1133">Transmembrane helix</keyword>
<dbReference type="InterPro" id="IPR010129">
    <property type="entry name" value="T1SS_HlyD"/>
</dbReference>
<proteinExistence type="inferred from homology"/>
<evidence type="ECO:0000256" key="10">
    <source>
        <dbReference type="SAM" id="Coils"/>
    </source>
</evidence>
<dbReference type="AlphaFoldDB" id="A0A447RAD8"/>
<sequence length="431" mass="48479">MKMKMKMYTVDVDSIHSVRIMQWLIVFLLILLGISSSAEINAVVHGEGNVVNRSNSQVVSLSKGGVIADLYCHEGDYVHKGQELAKIINHDIDKDFEQKKVKAKQLQKKINDLSYFISNNLNVIDYFNYANVDDPEIISNSKTINDQIQSKQSESKGAESEIHGLEEEVKNKKEEYNLSAKEINIIEPLVKKGISPLSNLLVKKQSAVRLQSEISEINNQIVSKNNFIDLKGNEISTIRQDYLHSIQKKLQDSENDLSILNAELKIIGLQRSENIVHSPVEGVIYNVNKNAMTIGGVISPTEMLFEIKPVDKHIRAEVKINPKYRDQIFVGEKTTISIESIVNSRRQPYPAIIESISPDIIESKDNAGLKEYYKVMVEFYVSDSALSNIKPGMIVDANIITGKHTILDYLMSPIAKTFKGALSEPLPSDHR</sequence>
<keyword evidence="5 9" id="KW-0997">Cell inner membrane</keyword>
<dbReference type="InterPro" id="IPR050739">
    <property type="entry name" value="MFP"/>
</dbReference>
<evidence type="ECO:0000256" key="5">
    <source>
        <dbReference type="ARBA" id="ARBA00022519"/>
    </source>
</evidence>
<keyword evidence="10" id="KW-0175">Coiled coil</keyword>
<name>A0A447RAD8_SALER</name>
<evidence type="ECO:0000259" key="11">
    <source>
        <dbReference type="Pfam" id="PF25994"/>
    </source>
</evidence>
<evidence type="ECO:0000256" key="8">
    <source>
        <dbReference type="ARBA" id="ARBA00023136"/>
    </source>
</evidence>
<organism evidence="13 14">
    <name type="scientific">Salmonella enterica subsp. arizonae</name>
    <dbReference type="NCBI Taxonomy" id="59203"/>
    <lineage>
        <taxon>Bacteria</taxon>
        <taxon>Pseudomonadati</taxon>
        <taxon>Pseudomonadota</taxon>
        <taxon>Gammaproteobacteria</taxon>
        <taxon>Enterobacterales</taxon>
        <taxon>Enterobacteriaceae</taxon>
        <taxon>Salmonella</taxon>
    </lineage>
</organism>
<evidence type="ECO:0000256" key="9">
    <source>
        <dbReference type="RuleBase" id="RU365093"/>
    </source>
</evidence>
<dbReference type="InterPro" id="IPR058781">
    <property type="entry name" value="HH_AprE-like"/>
</dbReference>
<evidence type="ECO:0000256" key="1">
    <source>
        <dbReference type="ARBA" id="ARBA00004377"/>
    </source>
</evidence>
<feature type="coiled-coil region" evidence="10">
    <location>
        <begin position="148"/>
        <end position="182"/>
    </location>
</feature>
<reference evidence="13 14" key="1">
    <citation type="submission" date="2018-12" db="EMBL/GenBank/DDBJ databases">
        <authorList>
            <consortium name="Pathogen Informatics"/>
        </authorList>
    </citation>
    <scope>NUCLEOTIDE SEQUENCE [LARGE SCALE GENOMIC DNA]</scope>
    <source>
        <strain evidence="13 14">NCTC10047</strain>
    </source>
</reference>
<evidence type="ECO:0000256" key="3">
    <source>
        <dbReference type="ARBA" id="ARBA00022448"/>
    </source>
</evidence>
<gene>
    <name evidence="13" type="primary">prsE_2</name>
    <name evidence="13" type="ORF">NCTC10047_05244</name>
</gene>
<dbReference type="NCBIfam" id="TIGR01843">
    <property type="entry name" value="type_I_hlyD"/>
    <property type="match status" value="1"/>
</dbReference>
<dbReference type="EMBL" id="LR134156">
    <property type="protein sequence ID" value="VEA79257.1"/>
    <property type="molecule type" value="Genomic_DNA"/>
</dbReference>